<organism evidence="1 2">
    <name type="scientific">Coprinopsis marcescibilis</name>
    <name type="common">Agaric fungus</name>
    <name type="synonym">Psathyrella marcescibilis</name>
    <dbReference type="NCBI Taxonomy" id="230819"/>
    <lineage>
        <taxon>Eukaryota</taxon>
        <taxon>Fungi</taxon>
        <taxon>Dikarya</taxon>
        <taxon>Basidiomycota</taxon>
        <taxon>Agaricomycotina</taxon>
        <taxon>Agaricomycetes</taxon>
        <taxon>Agaricomycetidae</taxon>
        <taxon>Agaricales</taxon>
        <taxon>Agaricineae</taxon>
        <taxon>Psathyrellaceae</taxon>
        <taxon>Coprinopsis</taxon>
    </lineage>
</organism>
<protein>
    <submittedName>
        <fullName evidence="1">Uncharacterized protein</fullName>
    </submittedName>
</protein>
<proteinExistence type="predicted"/>
<reference evidence="1 2" key="1">
    <citation type="journal article" date="2019" name="Nat. Ecol. Evol.">
        <title>Megaphylogeny resolves global patterns of mushroom evolution.</title>
        <authorList>
            <person name="Varga T."/>
            <person name="Krizsan K."/>
            <person name="Foldi C."/>
            <person name="Dima B."/>
            <person name="Sanchez-Garcia M."/>
            <person name="Sanchez-Ramirez S."/>
            <person name="Szollosi G.J."/>
            <person name="Szarkandi J.G."/>
            <person name="Papp V."/>
            <person name="Albert L."/>
            <person name="Andreopoulos W."/>
            <person name="Angelini C."/>
            <person name="Antonin V."/>
            <person name="Barry K.W."/>
            <person name="Bougher N.L."/>
            <person name="Buchanan P."/>
            <person name="Buyck B."/>
            <person name="Bense V."/>
            <person name="Catcheside P."/>
            <person name="Chovatia M."/>
            <person name="Cooper J."/>
            <person name="Damon W."/>
            <person name="Desjardin D."/>
            <person name="Finy P."/>
            <person name="Geml J."/>
            <person name="Haridas S."/>
            <person name="Hughes K."/>
            <person name="Justo A."/>
            <person name="Karasinski D."/>
            <person name="Kautmanova I."/>
            <person name="Kiss B."/>
            <person name="Kocsube S."/>
            <person name="Kotiranta H."/>
            <person name="LaButti K.M."/>
            <person name="Lechner B.E."/>
            <person name="Liimatainen K."/>
            <person name="Lipzen A."/>
            <person name="Lukacs Z."/>
            <person name="Mihaltcheva S."/>
            <person name="Morgado L.N."/>
            <person name="Niskanen T."/>
            <person name="Noordeloos M.E."/>
            <person name="Ohm R.A."/>
            <person name="Ortiz-Santana B."/>
            <person name="Ovrebo C."/>
            <person name="Racz N."/>
            <person name="Riley R."/>
            <person name="Savchenko A."/>
            <person name="Shiryaev A."/>
            <person name="Soop K."/>
            <person name="Spirin V."/>
            <person name="Szebenyi C."/>
            <person name="Tomsovsky M."/>
            <person name="Tulloss R.E."/>
            <person name="Uehling J."/>
            <person name="Grigoriev I.V."/>
            <person name="Vagvolgyi C."/>
            <person name="Papp T."/>
            <person name="Martin F.M."/>
            <person name="Miettinen O."/>
            <person name="Hibbett D.S."/>
            <person name="Nagy L.G."/>
        </authorList>
    </citation>
    <scope>NUCLEOTIDE SEQUENCE [LARGE SCALE GENOMIC DNA]</scope>
    <source>
        <strain evidence="1 2">CBS 121175</strain>
    </source>
</reference>
<dbReference type="AlphaFoldDB" id="A0A5C3KIE5"/>
<gene>
    <name evidence="1" type="ORF">FA15DRAFT_659722</name>
</gene>
<accession>A0A5C3KIE5</accession>
<name>A0A5C3KIE5_COPMA</name>
<dbReference type="Proteomes" id="UP000307440">
    <property type="component" value="Unassembled WGS sequence"/>
</dbReference>
<dbReference type="EMBL" id="ML210331">
    <property type="protein sequence ID" value="TFK19645.1"/>
    <property type="molecule type" value="Genomic_DNA"/>
</dbReference>
<evidence type="ECO:0000313" key="2">
    <source>
        <dbReference type="Proteomes" id="UP000307440"/>
    </source>
</evidence>
<evidence type="ECO:0000313" key="1">
    <source>
        <dbReference type="EMBL" id="TFK19645.1"/>
    </source>
</evidence>
<keyword evidence="2" id="KW-1185">Reference proteome</keyword>
<sequence>MVILRHRYVTHFEIHSAAGGMVLLATPHISSSLTSDVLKRCTFNTGVELDWVGISVIRVVYDRRGLEYGRVLDNCQVKGVAAAHPDPQTLAKYAKTDAKKPNRCQIQVRQKRYAKPVQFLQKGKGCGIAAWSEQWGIGSWKARWQWPRGLMRKGGWGSRERRGSGFCLSKAGASKAGLETVKGESY</sequence>